<dbReference type="STRING" id="989403.SAMN05421798_101881"/>
<dbReference type="GO" id="GO:0005886">
    <property type="term" value="C:plasma membrane"/>
    <property type="evidence" value="ECO:0007669"/>
    <property type="project" value="TreeGrafter"/>
</dbReference>
<reference evidence="2 3" key="1">
    <citation type="journal article" date="2016" name="Front. Microbiol.">
        <title>Comparative Genomic Analysis Reveals a Diverse Repertoire of Genes Involved in Prokaryote-Eukaryote Interactions within the Pseudovibrio Genus.</title>
        <authorList>
            <person name="Romano S."/>
            <person name="Fernandez-Guerra A."/>
            <person name="Reen F.J."/>
            <person name="Glockner F.O."/>
            <person name="Crowley S.P."/>
            <person name="O'Sullivan O."/>
            <person name="Cotter P.D."/>
            <person name="Adams C."/>
            <person name="Dobson A.D."/>
            <person name="O'Gara F."/>
        </authorList>
    </citation>
    <scope>NUCLEOTIDE SEQUENCE [LARGE SCALE GENOMIC DNA]</scope>
    <source>
        <strain evidence="2 3">Ad2</strain>
    </source>
</reference>
<dbReference type="Proteomes" id="UP000076577">
    <property type="component" value="Unassembled WGS sequence"/>
</dbReference>
<dbReference type="PANTHER" id="PTHR34980:SF2">
    <property type="entry name" value="INNER MEMBRANE PROTEIN YHAH-RELATED"/>
    <property type="match status" value="1"/>
</dbReference>
<protein>
    <submittedName>
        <fullName evidence="2">Inner membrane protein YhaI</fullName>
    </submittedName>
</protein>
<keyword evidence="1" id="KW-0812">Transmembrane</keyword>
<dbReference type="AlphaFoldDB" id="A0A161X8J0"/>
<keyword evidence="1" id="KW-1133">Transmembrane helix</keyword>
<feature type="transmembrane region" description="Helical" evidence="1">
    <location>
        <begin position="94"/>
        <end position="113"/>
    </location>
</feature>
<dbReference type="OrthoDB" id="9812349at2"/>
<dbReference type="Pfam" id="PF05656">
    <property type="entry name" value="DUF805"/>
    <property type="match status" value="1"/>
</dbReference>
<proteinExistence type="predicted"/>
<evidence type="ECO:0000313" key="2">
    <source>
        <dbReference type="EMBL" id="KZL05451.1"/>
    </source>
</evidence>
<feature type="transmembrane region" description="Helical" evidence="1">
    <location>
        <begin position="26"/>
        <end position="43"/>
    </location>
</feature>
<organism evidence="2 3">
    <name type="scientific">Pseudovibrio axinellae</name>
    <dbReference type="NCBI Taxonomy" id="989403"/>
    <lineage>
        <taxon>Bacteria</taxon>
        <taxon>Pseudomonadati</taxon>
        <taxon>Pseudomonadota</taxon>
        <taxon>Alphaproteobacteria</taxon>
        <taxon>Hyphomicrobiales</taxon>
        <taxon>Stappiaceae</taxon>
        <taxon>Pseudovibrio</taxon>
    </lineage>
</organism>
<keyword evidence="3" id="KW-1185">Reference proteome</keyword>
<comment type="caution">
    <text evidence="2">The sequence shown here is derived from an EMBL/GenBank/DDBJ whole genome shotgun (WGS) entry which is preliminary data.</text>
</comment>
<dbReference type="RefSeq" id="WP_068010634.1">
    <property type="nucleotide sequence ID" value="NZ_FOFM01000001.1"/>
</dbReference>
<dbReference type="PANTHER" id="PTHR34980">
    <property type="entry name" value="INNER MEMBRANE PROTEIN-RELATED-RELATED"/>
    <property type="match status" value="1"/>
</dbReference>
<dbReference type="PATRIC" id="fig|989403.3.peg.4795"/>
<feature type="transmembrane region" description="Helical" evidence="1">
    <location>
        <begin position="63"/>
        <end position="82"/>
    </location>
</feature>
<evidence type="ECO:0000313" key="3">
    <source>
        <dbReference type="Proteomes" id="UP000076577"/>
    </source>
</evidence>
<gene>
    <name evidence="2" type="primary">yhaI</name>
    <name evidence="2" type="ORF">PsAD2_04376</name>
</gene>
<evidence type="ECO:0000256" key="1">
    <source>
        <dbReference type="SAM" id="Phobius"/>
    </source>
</evidence>
<keyword evidence="1" id="KW-0472">Membrane</keyword>
<dbReference type="EMBL" id="LMCB01000152">
    <property type="protein sequence ID" value="KZL05451.1"/>
    <property type="molecule type" value="Genomic_DNA"/>
</dbReference>
<name>A0A161X8J0_9HYPH</name>
<dbReference type="InterPro" id="IPR008523">
    <property type="entry name" value="DUF805"/>
</dbReference>
<sequence length="125" mass="14160">MDFQSAVRTCFEKYVQFKGRAPRSEYWWWTLFVFIAMVVSHIIDNFVIAPLLGLPAGSIQDGAPLSSIFGLAFFLPNIAVAVRRLHDVNRSGFWLLIAFIPLLGGLLLLYWFVQPSDEGTTEYDA</sequence>
<accession>A0A161X8J0</accession>